<dbReference type="OrthoDB" id="1056497at2759"/>
<dbReference type="PANTHER" id="PTHR11365">
    <property type="entry name" value="5-OXOPROLINASE RELATED"/>
    <property type="match status" value="1"/>
</dbReference>
<reference evidence="5" key="2">
    <citation type="submission" date="2019-10" db="EMBL/GenBank/DDBJ databases">
        <title>A de novo genome assembly of a pear dwarfing rootstock.</title>
        <authorList>
            <person name="Wang F."/>
            <person name="Wang J."/>
            <person name="Li S."/>
            <person name="Zhang Y."/>
            <person name="Fang M."/>
            <person name="Ma L."/>
            <person name="Zhao Y."/>
            <person name="Jiang S."/>
        </authorList>
    </citation>
    <scope>NUCLEOTIDE SEQUENCE [LARGE SCALE GENOMIC DNA]</scope>
</reference>
<dbReference type="PANTHER" id="PTHR11365:SF2">
    <property type="entry name" value="5-OXOPROLINASE"/>
    <property type="match status" value="1"/>
</dbReference>
<keyword evidence="1" id="KW-0175">Coiled coil</keyword>
<protein>
    <submittedName>
        <fullName evidence="4">5-oxoprolinase</fullName>
    </submittedName>
</protein>
<evidence type="ECO:0000256" key="1">
    <source>
        <dbReference type="SAM" id="Coils"/>
    </source>
</evidence>
<evidence type="ECO:0000313" key="5">
    <source>
        <dbReference type="Proteomes" id="UP000327157"/>
    </source>
</evidence>
<feature type="domain" description="Hydantoinase B/oxoprolinase" evidence="3">
    <location>
        <begin position="360"/>
        <end position="434"/>
    </location>
</feature>
<gene>
    <name evidence="4" type="ORF">D8674_020641</name>
</gene>
<evidence type="ECO:0000259" key="3">
    <source>
        <dbReference type="Pfam" id="PF02538"/>
    </source>
</evidence>
<keyword evidence="2" id="KW-0812">Transmembrane</keyword>
<feature type="transmembrane region" description="Helical" evidence="2">
    <location>
        <begin position="462"/>
        <end position="486"/>
    </location>
</feature>
<keyword evidence="2" id="KW-0472">Membrane</keyword>
<name>A0A5N5HK65_9ROSA</name>
<dbReference type="Pfam" id="PF02538">
    <property type="entry name" value="Hydantoinase_B"/>
    <property type="match status" value="2"/>
</dbReference>
<evidence type="ECO:0000256" key="2">
    <source>
        <dbReference type="SAM" id="Phobius"/>
    </source>
</evidence>
<dbReference type="Proteomes" id="UP000327157">
    <property type="component" value="Chromosome 2"/>
</dbReference>
<dbReference type="GO" id="GO:0005829">
    <property type="term" value="C:cytosol"/>
    <property type="evidence" value="ECO:0007669"/>
    <property type="project" value="TreeGrafter"/>
</dbReference>
<reference evidence="4 5" key="1">
    <citation type="submission" date="2019-09" db="EMBL/GenBank/DDBJ databases">
        <authorList>
            <person name="Ou C."/>
        </authorList>
    </citation>
    <scope>NUCLEOTIDE SEQUENCE [LARGE SCALE GENOMIC DNA]</scope>
    <source>
        <strain evidence="4">S2</strain>
        <tissue evidence="4">Leaf</tissue>
    </source>
</reference>
<dbReference type="InterPro" id="IPR003692">
    <property type="entry name" value="Hydantoinase_B"/>
</dbReference>
<feature type="coiled-coil region" evidence="1">
    <location>
        <begin position="246"/>
        <end position="273"/>
    </location>
</feature>
<proteinExistence type="predicted"/>
<dbReference type="InterPro" id="IPR045079">
    <property type="entry name" value="Oxoprolinase-like"/>
</dbReference>
<keyword evidence="5" id="KW-1185">Reference proteome</keyword>
<accession>A0A5N5HK65</accession>
<dbReference type="GO" id="GO:0017168">
    <property type="term" value="F:5-oxoprolinase (ATP-hydrolyzing) activity"/>
    <property type="evidence" value="ECO:0007669"/>
    <property type="project" value="TreeGrafter"/>
</dbReference>
<keyword evidence="2" id="KW-1133">Transmembrane helix</keyword>
<sequence>MPNLDNVLVSPSSPLSIDPNLLPSTQSINASEQSSSTHIPVAPEFPIENSMVSEFQPDSIQAVLSIPPLNLHLMQPRSKSGISKKKAFITTVQESGIVDLSTVEPTTYKSALKCKVWVYAMKEELDALYTQSTWSLEKYVKDFLTKTEMLDSKPFLNDGKPYNNPAFHRNVVGALQYLTFTRPDIAFAIGGITPGSMPHFSKSIWEEGVAIKAFKLGEKGNFREEGIIQLLRFPSCDELAQKILGTRRIQDNLSDLRAQLNAEEAVREKLKSVAARVLSQSTSSGDQSSVTIEEEHYMDDGGTSPEVYGNWNAPEAVTAAAVICCLHCLVDVDIPLTQGCLAPVKICTPPGSFLSPSDKAAVGCMNNLTFGDNTFGYYETIGGGSGAGPTWDGTSGVQCHMTNTRMIDPEIFEHRYPVLLRKFGLRENSDGVGSLMLQQAIRKILFALSLPSMEERKGDARVSVISGLFFICIIAGGVLLFLYMLLPEEKSQPWFPPAGMVLVAIPWAFWITTCIYRCFRPAAAAHTGDSGHYAKAGSSRAATIPTTSGALTAGIASSATDSPVHSPNGDRRVQFAAVVVMGNEDQGGHGGQNGKDNHHQAIDMEHHNAINDSVGSKDSEMPLRLMV</sequence>
<dbReference type="GO" id="GO:0006749">
    <property type="term" value="P:glutathione metabolic process"/>
    <property type="evidence" value="ECO:0007669"/>
    <property type="project" value="TreeGrafter"/>
</dbReference>
<feature type="transmembrane region" description="Helical" evidence="2">
    <location>
        <begin position="498"/>
        <end position="519"/>
    </location>
</feature>
<dbReference type="EMBL" id="SMOL01000157">
    <property type="protein sequence ID" value="KAB2627023.1"/>
    <property type="molecule type" value="Genomic_DNA"/>
</dbReference>
<dbReference type="AlphaFoldDB" id="A0A5N5HK65"/>
<comment type="caution">
    <text evidence="4">The sequence shown here is derived from an EMBL/GenBank/DDBJ whole genome shotgun (WGS) entry which is preliminary data.</text>
</comment>
<organism evidence="4 5">
    <name type="scientific">Pyrus ussuriensis x Pyrus communis</name>
    <dbReference type="NCBI Taxonomy" id="2448454"/>
    <lineage>
        <taxon>Eukaryota</taxon>
        <taxon>Viridiplantae</taxon>
        <taxon>Streptophyta</taxon>
        <taxon>Embryophyta</taxon>
        <taxon>Tracheophyta</taxon>
        <taxon>Spermatophyta</taxon>
        <taxon>Magnoliopsida</taxon>
        <taxon>eudicotyledons</taxon>
        <taxon>Gunneridae</taxon>
        <taxon>Pentapetalae</taxon>
        <taxon>rosids</taxon>
        <taxon>fabids</taxon>
        <taxon>Rosales</taxon>
        <taxon>Rosaceae</taxon>
        <taxon>Amygdaloideae</taxon>
        <taxon>Maleae</taxon>
        <taxon>Pyrus</taxon>
    </lineage>
</organism>
<feature type="domain" description="Hydantoinase B/oxoprolinase" evidence="3">
    <location>
        <begin position="189"/>
        <end position="276"/>
    </location>
</feature>
<reference evidence="4 5" key="3">
    <citation type="submission" date="2019-11" db="EMBL/GenBank/DDBJ databases">
        <title>A de novo genome assembly of a pear dwarfing rootstock.</title>
        <authorList>
            <person name="Wang F."/>
            <person name="Wang J."/>
            <person name="Li S."/>
            <person name="Zhang Y."/>
            <person name="Fang M."/>
            <person name="Ma L."/>
            <person name="Zhao Y."/>
            <person name="Jiang S."/>
        </authorList>
    </citation>
    <scope>NUCLEOTIDE SEQUENCE [LARGE SCALE GENOMIC DNA]</scope>
    <source>
        <strain evidence="4">S2</strain>
        <tissue evidence="4">Leaf</tissue>
    </source>
</reference>
<evidence type="ECO:0000313" key="4">
    <source>
        <dbReference type="EMBL" id="KAB2627023.1"/>
    </source>
</evidence>